<dbReference type="InterPro" id="IPR052226">
    <property type="entry name" value="UPF0332_toxin"/>
</dbReference>
<evidence type="ECO:0000313" key="3">
    <source>
        <dbReference type="EMBL" id="GER92365.1"/>
    </source>
</evidence>
<organism evidence="3">
    <name type="scientific">hot springs metagenome</name>
    <dbReference type="NCBI Taxonomy" id="433727"/>
    <lineage>
        <taxon>unclassified sequences</taxon>
        <taxon>metagenomes</taxon>
        <taxon>ecological metagenomes</taxon>
    </lineage>
</organism>
<dbReference type="PANTHER" id="PTHR36565">
    <property type="entry name" value="UPF0332 PROTEIN TM_1000"/>
    <property type="match status" value="1"/>
</dbReference>
<name>A0A5J4KWL8_9ZZZZ</name>
<dbReference type="InterPro" id="IPR007842">
    <property type="entry name" value="HEPN_dom"/>
</dbReference>
<reference evidence="3" key="1">
    <citation type="submission" date="2019-10" db="EMBL/GenBank/DDBJ databases">
        <title>Metagenomic sequencing of thiosulfate-disproportionating enrichment culture.</title>
        <authorList>
            <person name="Umezawa K."/>
            <person name="Kojima H."/>
            <person name="Fukui M."/>
        </authorList>
    </citation>
    <scope>NUCLEOTIDE SEQUENCE</scope>
    <source>
        <strain evidence="3">45J</strain>
    </source>
</reference>
<dbReference type="Pfam" id="PF05168">
    <property type="entry name" value="HEPN"/>
    <property type="match status" value="1"/>
</dbReference>
<accession>A0A5J4KWL8</accession>
<dbReference type="AlphaFoldDB" id="A0A5J4KWL8"/>
<dbReference type="PANTHER" id="PTHR36565:SF1">
    <property type="entry name" value="UPF0332 PROTEIN TM_1000"/>
    <property type="match status" value="1"/>
</dbReference>
<dbReference type="Gene3D" id="1.20.120.330">
    <property type="entry name" value="Nucleotidyltransferases domain 2"/>
    <property type="match status" value="1"/>
</dbReference>
<gene>
    <name evidence="3" type="ORF">A45J_0080</name>
</gene>
<sequence>MNEEESLKELVSYWLNKARESLDAAQDELKACRLSFSVNRIYYSCFYAVSAVLLQEKLRFKKHSGVRAAFHQYFVKSGKVSCEHGKLYDELF</sequence>
<feature type="domain" description="HEPN" evidence="2">
    <location>
        <begin position="12"/>
        <end position="84"/>
    </location>
</feature>
<proteinExistence type="inferred from homology"/>
<comment type="similarity">
    <text evidence="1">Belongs to the UPF0332 family.</text>
</comment>
<protein>
    <recommendedName>
        <fullName evidence="2">HEPN domain-containing protein</fullName>
    </recommendedName>
</protein>
<dbReference type="EMBL" id="BLAB01000001">
    <property type="protein sequence ID" value="GER92365.1"/>
    <property type="molecule type" value="Genomic_DNA"/>
</dbReference>
<comment type="caution">
    <text evidence="3">The sequence shown here is derived from an EMBL/GenBank/DDBJ whole genome shotgun (WGS) entry which is preliminary data.</text>
</comment>
<evidence type="ECO:0000256" key="1">
    <source>
        <dbReference type="ARBA" id="ARBA00038248"/>
    </source>
</evidence>
<evidence type="ECO:0000259" key="2">
    <source>
        <dbReference type="Pfam" id="PF05168"/>
    </source>
</evidence>